<accession>A0A6J5E8J9</accession>
<proteinExistence type="predicted"/>
<name>A0A6J5E8J9_9BURK</name>
<dbReference type="AlphaFoldDB" id="A0A6J5E8J9"/>
<sequence length="64" mass="7131">MFGDIKAFGIGNLQGSYRTQRPPGDNRDIIEHSRVRGAARSDRLHRGAKSQKKRPANRAACVLQ</sequence>
<gene>
    <name evidence="2" type="ORF">BPA30113_03238</name>
</gene>
<dbReference type="EMBL" id="CABVQD010000009">
    <property type="protein sequence ID" value="VWB71786.1"/>
    <property type="molecule type" value="Genomic_DNA"/>
</dbReference>
<dbReference type="Proteomes" id="UP000494330">
    <property type="component" value="Unassembled WGS sequence"/>
</dbReference>
<feature type="compositionally biased region" description="Basic and acidic residues" evidence="1">
    <location>
        <begin position="24"/>
        <end position="45"/>
    </location>
</feature>
<keyword evidence="3" id="KW-1185">Reference proteome</keyword>
<feature type="compositionally biased region" description="Basic residues" evidence="1">
    <location>
        <begin position="46"/>
        <end position="56"/>
    </location>
</feature>
<dbReference type="RefSeq" id="WP_152603430.1">
    <property type="nucleotide sequence ID" value="NZ_CABVQD010000009.1"/>
</dbReference>
<evidence type="ECO:0000313" key="3">
    <source>
        <dbReference type="Proteomes" id="UP000494330"/>
    </source>
</evidence>
<protein>
    <submittedName>
        <fullName evidence="2">Uncharacterized protein</fullName>
    </submittedName>
</protein>
<evidence type="ECO:0000313" key="2">
    <source>
        <dbReference type="EMBL" id="VWB71786.1"/>
    </source>
</evidence>
<reference evidence="2 3" key="1">
    <citation type="submission" date="2019-09" db="EMBL/GenBank/DDBJ databases">
        <authorList>
            <person name="Depoorter E."/>
        </authorList>
    </citation>
    <scope>NUCLEOTIDE SEQUENCE [LARGE SCALE GENOMIC DNA]</scope>
    <source>
        <strain evidence="2">LMG 30113</strain>
    </source>
</reference>
<organism evidence="2 3">
    <name type="scientific">Burkholderia paludis</name>
    <dbReference type="NCBI Taxonomy" id="1506587"/>
    <lineage>
        <taxon>Bacteria</taxon>
        <taxon>Pseudomonadati</taxon>
        <taxon>Pseudomonadota</taxon>
        <taxon>Betaproteobacteria</taxon>
        <taxon>Burkholderiales</taxon>
        <taxon>Burkholderiaceae</taxon>
        <taxon>Burkholderia</taxon>
        <taxon>Burkholderia cepacia complex</taxon>
    </lineage>
</organism>
<feature type="region of interest" description="Disordered" evidence="1">
    <location>
        <begin position="12"/>
        <end position="64"/>
    </location>
</feature>
<evidence type="ECO:0000256" key="1">
    <source>
        <dbReference type="SAM" id="MobiDB-lite"/>
    </source>
</evidence>